<keyword evidence="2" id="KW-1185">Reference proteome</keyword>
<dbReference type="PANTHER" id="PTHR48100:SF1">
    <property type="entry name" value="HISTIDINE PHOSPHATASE FAMILY PROTEIN-RELATED"/>
    <property type="match status" value="1"/>
</dbReference>
<dbReference type="InterPro" id="IPR050275">
    <property type="entry name" value="PGM_Phosphatase"/>
</dbReference>
<dbReference type="Proteomes" id="UP000790833">
    <property type="component" value="Unassembled WGS sequence"/>
</dbReference>
<dbReference type="RefSeq" id="XP_043051061.1">
    <property type="nucleotide sequence ID" value="XM_043194009.1"/>
</dbReference>
<comment type="caution">
    <text evidence="1">The sequence shown here is derived from an EMBL/GenBank/DDBJ whole genome shotgun (WGS) entry which is preliminary data.</text>
</comment>
<dbReference type="PANTHER" id="PTHR48100">
    <property type="entry name" value="BROAD-SPECIFICITY PHOSPHATASE YOR283W-RELATED"/>
    <property type="match status" value="1"/>
</dbReference>
<protein>
    <submittedName>
        <fullName evidence="1">Uncharacterized protein</fullName>
    </submittedName>
</protein>
<proteinExistence type="predicted"/>
<dbReference type="InterPro" id="IPR029033">
    <property type="entry name" value="His_PPase_superfam"/>
</dbReference>
<dbReference type="GO" id="GO:0016791">
    <property type="term" value="F:phosphatase activity"/>
    <property type="evidence" value="ECO:0007669"/>
    <property type="project" value="TreeGrafter"/>
</dbReference>
<accession>A0A9P7VCM8</accession>
<dbReference type="SUPFAM" id="SSF53254">
    <property type="entry name" value="Phosphoglycerate mutase-like"/>
    <property type="match status" value="1"/>
</dbReference>
<dbReference type="AlphaFoldDB" id="A0A9P7VCM8"/>
<dbReference type="OrthoDB" id="496981at2759"/>
<dbReference type="GeneID" id="66116653"/>
<dbReference type="CDD" id="cd07067">
    <property type="entry name" value="HP_PGM_like"/>
    <property type="match status" value="1"/>
</dbReference>
<organism evidence="1 2">
    <name type="scientific">Scheffersomyces spartinae</name>
    <dbReference type="NCBI Taxonomy" id="45513"/>
    <lineage>
        <taxon>Eukaryota</taxon>
        <taxon>Fungi</taxon>
        <taxon>Dikarya</taxon>
        <taxon>Ascomycota</taxon>
        <taxon>Saccharomycotina</taxon>
        <taxon>Pichiomycetes</taxon>
        <taxon>Debaryomycetaceae</taxon>
        <taxon>Scheffersomyces</taxon>
    </lineage>
</organism>
<gene>
    <name evidence="1" type="ORF">KQ657_003279</name>
</gene>
<dbReference type="Pfam" id="PF00300">
    <property type="entry name" value="His_Phos_1"/>
    <property type="match status" value="1"/>
</dbReference>
<reference evidence="1" key="1">
    <citation type="submission" date="2021-03" db="EMBL/GenBank/DDBJ databases">
        <authorList>
            <person name="Palmer J.M."/>
        </authorList>
    </citation>
    <scope>NUCLEOTIDE SEQUENCE</scope>
    <source>
        <strain evidence="1">ARV_011</strain>
    </source>
</reference>
<dbReference type="EMBL" id="JAHMUF010000003">
    <property type="protein sequence ID" value="KAG7195516.1"/>
    <property type="molecule type" value="Genomic_DNA"/>
</dbReference>
<sequence>MTLPIRANWKSHFQWVTNTEGIYDADVDDSESSTNVIHKPFEVVHGIFKQSDPNTNHEDIDVSDGFGLVSGTKWSSVIELLHESDGPIKLLFLQRHGEGYHNIAPSKYNYKDWVCRWQMADGDDEYEWYDAELTSRGFDQLQGVRNRWDTEISLGCPKPESHYVSPLRRTLETYDLIWNERNHVTKPVVSELIRETYGISTESKRHPKSYIEERWPYVHFESNFTEHDNNWTPLLHETHQHRKYRARLFLQNLFKNDKNTIVHVTSHSGFISSLLKVVGHRNWDLGTGQMIPVLIKANSLKLRPPHLNKSWHSLPHQCENYGHNHETTEVSILNNL</sequence>
<evidence type="ECO:0000313" key="2">
    <source>
        <dbReference type="Proteomes" id="UP000790833"/>
    </source>
</evidence>
<name>A0A9P7VCM8_9ASCO</name>
<dbReference type="Gene3D" id="3.40.50.1240">
    <property type="entry name" value="Phosphoglycerate mutase-like"/>
    <property type="match status" value="1"/>
</dbReference>
<dbReference type="GO" id="GO:0005737">
    <property type="term" value="C:cytoplasm"/>
    <property type="evidence" value="ECO:0007669"/>
    <property type="project" value="TreeGrafter"/>
</dbReference>
<dbReference type="InterPro" id="IPR013078">
    <property type="entry name" value="His_Pase_superF_clade-1"/>
</dbReference>
<evidence type="ECO:0000313" key="1">
    <source>
        <dbReference type="EMBL" id="KAG7195516.1"/>
    </source>
</evidence>